<evidence type="ECO:0000313" key="2">
    <source>
        <dbReference type="EMBL" id="MBO7745934.1"/>
    </source>
</evidence>
<protein>
    <submittedName>
        <fullName evidence="2">VOC family protein</fullName>
    </submittedName>
</protein>
<accession>A0ABS3WCC2</accession>
<organism evidence="2 3">
    <name type="scientific">Paenibacillus artemisiicola</name>
    <dbReference type="NCBI Taxonomy" id="1172618"/>
    <lineage>
        <taxon>Bacteria</taxon>
        <taxon>Bacillati</taxon>
        <taxon>Bacillota</taxon>
        <taxon>Bacilli</taxon>
        <taxon>Bacillales</taxon>
        <taxon>Paenibacillaceae</taxon>
        <taxon>Paenibacillus</taxon>
    </lineage>
</organism>
<dbReference type="SUPFAM" id="SSF54593">
    <property type="entry name" value="Glyoxalase/Bleomycin resistance protein/Dihydroxybiphenyl dioxygenase"/>
    <property type="match status" value="1"/>
</dbReference>
<reference evidence="2 3" key="1">
    <citation type="submission" date="2021-03" db="EMBL/GenBank/DDBJ databases">
        <title>Paenibacillus artemisicola MWE-103 whole genome sequence.</title>
        <authorList>
            <person name="Ham Y.J."/>
        </authorList>
    </citation>
    <scope>NUCLEOTIDE SEQUENCE [LARGE SCALE GENOMIC DNA]</scope>
    <source>
        <strain evidence="2 3">MWE-103</strain>
    </source>
</reference>
<dbReference type="EMBL" id="JAGGDJ010000013">
    <property type="protein sequence ID" value="MBO7745934.1"/>
    <property type="molecule type" value="Genomic_DNA"/>
</dbReference>
<dbReference type="Pfam" id="PF13669">
    <property type="entry name" value="Glyoxalase_4"/>
    <property type="match status" value="1"/>
</dbReference>
<dbReference type="Gene3D" id="3.10.180.10">
    <property type="entry name" value="2,3-Dihydroxybiphenyl 1,2-Dioxygenase, domain 1"/>
    <property type="match status" value="1"/>
</dbReference>
<name>A0ABS3WCC2_9BACL</name>
<evidence type="ECO:0000313" key="3">
    <source>
        <dbReference type="Proteomes" id="UP000670947"/>
    </source>
</evidence>
<proteinExistence type="predicted"/>
<comment type="caution">
    <text evidence="2">The sequence shown here is derived from an EMBL/GenBank/DDBJ whole genome shotgun (WGS) entry which is preliminary data.</text>
</comment>
<feature type="domain" description="VOC" evidence="1">
    <location>
        <begin position="9"/>
        <end position="149"/>
    </location>
</feature>
<dbReference type="RefSeq" id="WP_208848754.1">
    <property type="nucleotide sequence ID" value="NZ_JAGGDJ010000013.1"/>
</dbReference>
<dbReference type="PROSITE" id="PS51819">
    <property type="entry name" value="VOC"/>
    <property type="match status" value="1"/>
</dbReference>
<dbReference type="InterPro" id="IPR029068">
    <property type="entry name" value="Glyas_Bleomycin-R_OHBP_Dase"/>
</dbReference>
<keyword evidence="3" id="KW-1185">Reference proteome</keyword>
<dbReference type="Proteomes" id="UP000670947">
    <property type="component" value="Unassembled WGS sequence"/>
</dbReference>
<dbReference type="InterPro" id="IPR037523">
    <property type="entry name" value="VOC_core"/>
</dbReference>
<sequence>MNNPIGFDGFIQIALVVKDIRKAAETWARFFNVPVPDIADHPPARNPELTYRGQPAYYGLKFAVIQAGGFVIELHEPDERDSTFREFLDKHGNGVHHLGFQVGDKRDAVIGELEEMGYAMRTVGYYPGSSWTIVDSEDDLGVNLNIKPKA</sequence>
<evidence type="ECO:0000259" key="1">
    <source>
        <dbReference type="PROSITE" id="PS51819"/>
    </source>
</evidence>
<gene>
    <name evidence="2" type="ORF">I8J29_17135</name>
</gene>